<dbReference type="PANTHER" id="PTHR32309:SF13">
    <property type="entry name" value="FERRIC ENTEROBACTIN TRANSPORT PROTEIN FEPE"/>
    <property type="match status" value="1"/>
</dbReference>
<feature type="transmembrane region" description="Helical" evidence="7">
    <location>
        <begin position="20"/>
        <end position="40"/>
    </location>
</feature>
<comment type="similarity">
    <text evidence="2">Belongs to the CpsC/CapA family.</text>
</comment>
<comment type="caution">
    <text evidence="9">The sequence shown here is derived from an EMBL/GenBank/DDBJ whole genome shotgun (WGS) entry which is preliminary data.</text>
</comment>
<proteinExistence type="inferred from homology"/>
<feature type="domain" description="Polysaccharide chain length determinant N-terminal" evidence="8">
    <location>
        <begin position="3"/>
        <end position="94"/>
    </location>
</feature>
<evidence type="ECO:0000256" key="5">
    <source>
        <dbReference type="ARBA" id="ARBA00022989"/>
    </source>
</evidence>
<evidence type="ECO:0000256" key="2">
    <source>
        <dbReference type="ARBA" id="ARBA00006683"/>
    </source>
</evidence>
<keyword evidence="5 7" id="KW-1133">Transmembrane helix</keyword>
<feature type="transmembrane region" description="Helical" evidence="7">
    <location>
        <begin position="174"/>
        <end position="198"/>
    </location>
</feature>
<organism evidence="9 10">
    <name type="scientific">Planococcus chinensis</name>
    <dbReference type="NCBI Taxonomy" id="272917"/>
    <lineage>
        <taxon>Bacteria</taxon>
        <taxon>Bacillati</taxon>
        <taxon>Bacillota</taxon>
        <taxon>Bacilli</taxon>
        <taxon>Bacillales</taxon>
        <taxon>Caryophanaceae</taxon>
        <taxon>Planococcus</taxon>
    </lineage>
</organism>
<sequence>MEETLELKEIYRLLRKRAGLIFLMIVASAGLAAILSFYIMSPMYEGTTQILVSQGAAERQGLTENDVQADLQLVNTYRGLIESPVIMGKVIEQLDLDITVNDLKKNFTINSSSESQLIEIAVADQSQRQAVDIANATAAIFQDEVQNIMNANNVKILFPAEVIENTDPISPRPLFNIAVGAALGLIIGIVLAFLLSYLDTSIKSERDIEKYLNVPVLAVISHATGSLKDSEAAKVVLKEKEA</sequence>
<evidence type="ECO:0000313" key="9">
    <source>
        <dbReference type="EMBL" id="MFD1862009.1"/>
    </source>
</evidence>
<evidence type="ECO:0000256" key="3">
    <source>
        <dbReference type="ARBA" id="ARBA00022475"/>
    </source>
</evidence>
<dbReference type="Pfam" id="PF02706">
    <property type="entry name" value="Wzz"/>
    <property type="match status" value="1"/>
</dbReference>
<gene>
    <name evidence="9" type="ORF">ACFSDB_03665</name>
</gene>
<evidence type="ECO:0000256" key="4">
    <source>
        <dbReference type="ARBA" id="ARBA00022692"/>
    </source>
</evidence>
<accession>A0ABW4QEK7</accession>
<dbReference type="EMBL" id="JBHUFW010000004">
    <property type="protein sequence ID" value="MFD1862009.1"/>
    <property type="molecule type" value="Genomic_DNA"/>
</dbReference>
<protein>
    <submittedName>
        <fullName evidence="9">YveK family protein</fullName>
    </submittedName>
</protein>
<keyword evidence="3" id="KW-1003">Cell membrane</keyword>
<keyword evidence="10" id="KW-1185">Reference proteome</keyword>
<evidence type="ECO:0000256" key="6">
    <source>
        <dbReference type="ARBA" id="ARBA00023136"/>
    </source>
</evidence>
<dbReference type="Proteomes" id="UP001597273">
    <property type="component" value="Unassembled WGS sequence"/>
</dbReference>
<keyword evidence="4 7" id="KW-0812">Transmembrane</keyword>
<keyword evidence="6 7" id="KW-0472">Membrane</keyword>
<evidence type="ECO:0000313" key="10">
    <source>
        <dbReference type="Proteomes" id="UP001597273"/>
    </source>
</evidence>
<dbReference type="PANTHER" id="PTHR32309">
    <property type="entry name" value="TYROSINE-PROTEIN KINASE"/>
    <property type="match status" value="1"/>
</dbReference>
<dbReference type="InterPro" id="IPR003856">
    <property type="entry name" value="LPS_length_determ_N"/>
</dbReference>
<dbReference type="RefSeq" id="WP_204890938.1">
    <property type="nucleotide sequence ID" value="NZ_JBHUFW010000004.1"/>
</dbReference>
<dbReference type="InterPro" id="IPR050445">
    <property type="entry name" value="Bact_polysacc_biosynth/exp"/>
</dbReference>
<evidence type="ECO:0000256" key="1">
    <source>
        <dbReference type="ARBA" id="ARBA00004651"/>
    </source>
</evidence>
<comment type="subcellular location">
    <subcellularLocation>
        <location evidence="1">Cell membrane</location>
        <topology evidence="1">Multi-pass membrane protein</topology>
    </subcellularLocation>
</comment>
<evidence type="ECO:0000259" key="8">
    <source>
        <dbReference type="Pfam" id="PF02706"/>
    </source>
</evidence>
<evidence type="ECO:0000256" key="7">
    <source>
        <dbReference type="SAM" id="Phobius"/>
    </source>
</evidence>
<name>A0ABW4QEK7_9BACL</name>
<reference evidence="10" key="1">
    <citation type="journal article" date="2019" name="Int. J. Syst. Evol. Microbiol.">
        <title>The Global Catalogue of Microorganisms (GCM) 10K type strain sequencing project: providing services to taxonomists for standard genome sequencing and annotation.</title>
        <authorList>
            <consortium name="The Broad Institute Genomics Platform"/>
            <consortium name="The Broad Institute Genome Sequencing Center for Infectious Disease"/>
            <person name="Wu L."/>
            <person name="Ma J."/>
        </authorList>
    </citation>
    <scope>NUCLEOTIDE SEQUENCE [LARGE SCALE GENOMIC DNA]</scope>
    <source>
        <strain evidence="10">CGMCC 1.15475</strain>
    </source>
</reference>